<dbReference type="InterPro" id="IPR020843">
    <property type="entry name" value="ER"/>
</dbReference>
<organism evidence="2 3">
    <name type="scientific">Mucilaginibacter ximonensis</name>
    <dbReference type="NCBI Taxonomy" id="538021"/>
    <lineage>
        <taxon>Bacteria</taxon>
        <taxon>Pseudomonadati</taxon>
        <taxon>Bacteroidota</taxon>
        <taxon>Sphingobacteriia</taxon>
        <taxon>Sphingobacteriales</taxon>
        <taxon>Sphingobacteriaceae</taxon>
        <taxon>Mucilaginibacter</taxon>
    </lineage>
</organism>
<dbReference type="RefSeq" id="WP_377183275.1">
    <property type="nucleotide sequence ID" value="NZ_JBHUPD010000001.1"/>
</dbReference>
<sequence length="321" mass="34356">MKAAVIHQLGQIPQYEEIADPIIADNQVIAYVKAASIKNLDKSLAKGSHYDHTFQFPAIMGVDGVVQLEDGSRVYTGAKAPYGMLAEKTVIRPGYTVPVPDGLDDVTAAALPNPAASAWMALAWRGQFKKGDNVLILGATGVTGKLAIQIARHWGANKIFAAGRDENKLAQLKTLGATETISLSQPEEEIIASYQQIAKEVDIVMDYLWGRPAEILLEALTGHDLHAEGKVTRYIHIGGMAGQTITLPGAVLRSTGLELVGSGGGSISKEAMRALYTDVVPEIFQLAAEGKLLIDTEIMPLASISEAWEKADGKRIVIQCS</sequence>
<dbReference type="Proteomes" id="UP001597557">
    <property type="component" value="Unassembled WGS sequence"/>
</dbReference>
<gene>
    <name evidence="2" type="ORF">ACFS5N_06055</name>
</gene>
<dbReference type="EMBL" id="JBHUPD010000001">
    <property type="protein sequence ID" value="MFD2872021.1"/>
    <property type="molecule type" value="Genomic_DNA"/>
</dbReference>
<dbReference type="InterPro" id="IPR051397">
    <property type="entry name" value="Zn-ADH-like_protein"/>
</dbReference>
<dbReference type="SUPFAM" id="SSF51735">
    <property type="entry name" value="NAD(P)-binding Rossmann-fold domains"/>
    <property type="match status" value="1"/>
</dbReference>
<dbReference type="InterPro" id="IPR011032">
    <property type="entry name" value="GroES-like_sf"/>
</dbReference>
<dbReference type="SUPFAM" id="SSF50129">
    <property type="entry name" value="GroES-like"/>
    <property type="match status" value="1"/>
</dbReference>
<dbReference type="Gene3D" id="3.90.180.10">
    <property type="entry name" value="Medium-chain alcohol dehydrogenases, catalytic domain"/>
    <property type="match status" value="1"/>
</dbReference>
<reference evidence="3" key="1">
    <citation type="journal article" date="2019" name="Int. J. Syst. Evol. Microbiol.">
        <title>The Global Catalogue of Microorganisms (GCM) 10K type strain sequencing project: providing services to taxonomists for standard genome sequencing and annotation.</title>
        <authorList>
            <consortium name="The Broad Institute Genomics Platform"/>
            <consortium name="The Broad Institute Genome Sequencing Center for Infectious Disease"/>
            <person name="Wu L."/>
            <person name="Ma J."/>
        </authorList>
    </citation>
    <scope>NUCLEOTIDE SEQUENCE [LARGE SCALE GENOMIC DNA]</scope>
    <source>
        <strain evidence="3">KCTC 22437</strain>
    </source>
</reference>
<dbReference type="InterPro" id="IPR036291">
    <property type="entry name" value="NAD(P)-bd_dom_sf"/>
</dbReference>
<proteinExistence type="predicted"/>
<dbReference type="SMART" id="SM00829">
    <property type="entry name" value="PKS_ER"/>
    <property type="match status" value="1"/>
</dbReference>
<dbReference type="InterPro" id="IPR013149">
    <property type="entry name" value="ADH-like_C"/>
</dbReference>
<dbReference type="PANTHER" id="PTHR43677:SF11">
    <property type="entry name" value="ZINC-CONTAINING ALCOHOL DEHYDROGENASE"/>
    <property type="match status" value="1"/>
</dbReference>
<feature type="domain" description="Enoyl reductase (ER)" evidence="1">
    <location>
        <begin position="10"/>
        <end position="294"/>
    </location>
</feature>
<dbReference type="PANTHER" id="PTHR43677">
    <property type="entry name" value="SHORT-CHAIN DEHYDROGENASE/REDUCTASE"/>
    <property type="match status" value="1"/>
</dbReference>
<comment type="caution">
    <text evidence="2">The sequence shown here is derived from an EMBL/GenBank/DDBJ whole genome shotgun (WGS) entry which is preliminary data.</text>
</comment>
<evidence type="ECO:0000313" key="3">
    <source>
        <dbReference type="Proteomes" id="UP001597557"/>
    </source>
</evidence>
<dbReference type="Pfam" id="PF00107">
    <property type="entry name" value="ADH_zinc_N"/>
    <property type="match status" value="1"/>
</dbReference>
<accession>A0ABW5Y9U5</accession>
<evidence type="ECO:0000259" key="1">
    <source>
        <dbReference type="SMART" id="SM00829"/>
    </source>
</evidence>
<name>A0ABW5Y9U5_9SPHI</name>
<evidence type="ECO:0000313" key="2">
    <source>
        <dbReference type="EMBL" id="MFD2872021.1"/>
    </source>
</evidence>
<keyword evidence="3" id="KW-1185">Reference proteome</keyword>
<protein>
    <submittedName>
        <fullName evidence="2">Zinc-binding alcohol dehydrogenase family protein</fullName>
    </submittedName>
</protein>